<organism evidence="5 6">
    <name type="scientific">Sorangium cellulosum</name>
    <name type="common">Polyangium cellulosum</name>
    <dbReference type="NCBI Taxonomy" id="56"/>
    <lineage>
        <taxon>Bacteria</taxon>
        <taxon>Pseudomonadati</taxon>
        <taxon>Myxococcota</taxon>
        <taxon>Polyangia</taxon>
        <taxon>Polyangiales</taxon>
        <taxon>Polyangiaceae</taxon>
        <taxon>Sorangium</taxon>
    </lineage>
</organism>
<evidence type="ECO:0000256" key="2">
    <source>
        <dbReference type="ARBA" id="ARBA00022737"/>
    </source>
</evidence>
<dbReference type="Pfam" id="PF01436">
    <property type="entry name" value="NHL"/>
    <property type="match status" value="1"/>
</dbReference>
<keyword evidence="2" id="KW-0677">Repeat</keyword>
<dbReference type="SUPFAM" id="SSF101898">
    <property type="entry name" value="NHL repeat"/>
    <property type="match status" value="1"/>
</dbReference>
<dbReference type="InterPro" id="IPR001258">
    <property type="entry name" value="NHL_repeat"/>
</dbReference>
<reference evidence="5 6" key="1">
    <citation type="submission" date="2015-09" db="EMBL/GenBank/DDBJ databases">
        <title>Sorangium comparison.</title>
        <authorList>
            <person name="Zaburannyi N."/>
            <person name="Bunk B."/>
            <person name="Overmann J."/>
            <person name="Mueller R."/>
        </authorList>
    </citation>
    <scope>NUCLEOTIDE SEQUENCE [LARGE SCALE GENOMIC DNA]</scope>
    <source>
        <strain evidence="5 6">So ce836</strain>
    </source>
</reference>
<dbReference type="EMBL" id="CP012672">
    <property type="protein sequence ID" value="AUX31187.1"/>
    <property type="molecule type" value="Genomic_DNA"/>
</dbReference>
<evidence type="ECO:0000256" key="1">
    <source>
        <dbReference type="ARBA" id="ARBA00022729"/>
    </source>
</evidence>
<dbReference type="PANTHER" id="PTHR10680">
    <property type="entry name" value="PEPTIDYL-GLYCINE ALPHA-AMIDATING MONOOXYGENASE"/>
    <property type="match status" value="1"/>
</dbReference>
<keyword evidence="1" id="KW-0732">Signal</keyword>
<evidence type="ECO:0000313" key="6">
    <source>
        <dbReference type="Proteomes" id="UP000295497"/>
    </source>
</evidence>
<evidence type="ECO:0000313" key="5">
    <source>
        <dbReference type="EMBL" id="AUX31187.1"/>
    </source>
</evidence>
<dbReference type="PANTHER" id="PTHR10680:SF36">
    <property type="entry name" value="PEPTIDYL-ALPHA-HYDROXYGLYCINE ALPHA-AMIDATING LYASE 1"/>
    <property type="match status" value="1"/>
</dbReference>
<dbReference type="PROSITE" id="PS51125">
    <property type="entry name" value="NHL"/>
    <property type="match status" value="1"/>
</dbReference>
<evidence type="ECO:0000256" key="3">
    <source>
        <dbReference type="ARBA" id="ARBA00023180"/>
    </source>
</evidence>
<evidence type="ECO:0000256" key="4">
    <source>
        <dbReference type="PROSITE-ProRule" id="PRU00504"/>
    </source>
</evidence>
<proteinExistence type="predicted"/>
<protein>
    <recommendedName>
        <fullName evidence="7">SMP-30/Gluconolactonase/LRE-like region domain-containing protein</fullName>
    </recommendedName>
</protein>
<evidence type="ECO:0008006" key="7">
    <source>
        <dbReference type="Google" id="ProtNLM"/>
    </source>
</evidence>
<dbReference type="InterPro" id="IPR011042">
    <property type="entry name" value="6-blade_b-propeller_TolB-like"/>
</dbReference>
<dbReference type="Proteomes" id="UP000295497">
    <property type="component" value="Chromosome"/>
</dbReference>
<sequence>MLHPLTCQHNTVIPDGYGIVLRRGCGFGGAPRGRALAAGLALAAGALSGACTSRPPAADDAPVGPYAVVDGWPRVPEGMVFGPTLDVAVDGRGRVLVSHAAGRTSGNDAPIGEATILVFDPETGELLDAWGEGLFVYPHGIEVDRNGFVWVTDSEQNRVFKLTAEGEVVMTLGEVP</sequence>
<dbReference type="Gene3D" id="2.120.10.30">
    <property type="entry name" value="TolB, C-terminal domain"/>
    <property type="match status" value="1"/>
</dbReference>
<accession>A0A4P2QM78</accession>
<gene>
    <name evidence="5" type="ORF">SOCE836_033150</name>
</gene>
<dbReference type="AlphaFoldDB" id="A0A4P2QM78"/>
<dbReference type="GO" id="GO:0005576">
    <property type="term" value="C:extracellular region"/>
    <property type="evidence" value="ECO:0007669"/>
    <property type="project" value="TreeGrafter"/>
</dbReference>
<name>A0A4P2QM78_SORCE</name>
<feature type="repeat" description="NHL" evidence="4">
    <location>
        <begin position="124"/>
        <end position="165"/>
    </location>
</feature>
<keyword evidence="3" id="KW-0325">Glycoprotein</keyword>